<dbReference type="EMBL" id="MN549360">
    <property type="protein sequence ID" value="QGZ13927.1"/>
    <property type="molecule type" value="Genomic_DNA"/>
</dbReference>
<protein>
    <recommendedName>
        <fullName evidence="4">Phosphoribosyl-ATP pyrophosphohydrolase</fullName>
    </recommendedName>
</protein>
<sequence>MYFELVDTMHEKFGFYKSVDQFDKEKFLEFLKFRAGTQIQEEVNEFKDAIEAFKYAASRDDEDGMKEAVREINDAIIDILVFTFGTSTFTMTKDEVEKSYSTVMEANLQKEAGIKPGRPNPWKMPDLLKPEGWQSPDITPFSKTLEDRLINS</sequence>
<evidence type="ECO:0000313" key="3">
    <source>
        <dbReference type="Proteomes" id="UP000436513"/>
    </source>
</evidence>
<feature type="region of interest" description="Disordered" evidence="1">
    <location>
        <begin position="112"/>
        <end position="140"/>
    </location>
</feature>
<accession>A0A6B9J176</accession>
<evidence type="ECO:0008006" key="4">
    <source>
        <dbReference type="Google" id="ProtNLM"/>
    </source>
</evidence>
<gene>
    <name evidence="2" type="ORF">RL38J1_218</name>
</gene>
<keyword evidence="3" id="KW-1185">Reference proteome</keyword>
<evidence type="ECO:0000256" key="1">
    <source>
        <dbReference type="SAM" id="MobiDB-lite"/>
    </source>
</evidence>
<dbReference type="Gene3D" id="1.10.3420.10">
    <property type="entry name" value="putative ntp pyrophosphohydrolase like domain"/>
    <property type="match status" value="1"/>
</dbReference>
<evidence type="ECO:0000313" key="2">
    <source>
        <dbReference type="EMBL" id="QGZ13927.1"/>
    </source>
</evidence>
<dbReference type="InterPro" id="IPR023292">
    <property type="entry name" value="NTP_PyroPHydrolase-like_dom_sf"/>
</dbReference>
<reference evidence="2 3" key="1">
    <citation type="submission" date="2019-10" db="EMBL/GenBank/DDBJ databases">
        <title>Complete genome sequence of bacteriophage vB_RLeM_RL38JI.</title>
        <authorList>
            <person name="Gunathilake D."/>
            <person name="Bhat S."/>
            <person name="Yost C.K."/>
            <person name="Hynes M.F."/>
        </authorList>
    </citation>
    <scope>NUCLEOTIDE SEQUENCE [LARGE SCALE GENOMIC DNA]</scope>
</reference>
<proteinExistence type="predicted"/>
<name>A0A6B9J176_9CAUD</name>
<organism evidence="2 3">
    <name type="scientific">Rhizobium phage RL38J1</name>
    <dbReference type="NCBI Taxonomy" id="2663232"/>
    <lineage>
        <taxon>Viruses</taxon>
        <taxon>Duplodnaviria</taxon>
        <taxon>Heunggongvirae</taxon>
        <taxon>Uroviricota</taxon>
        <taxon>Caudoviricetes</taxon>
        <taxon>Pootjesviridae</taxon>
        <taxon>Innesvirus</taxon>
        <taxon>Innesvirus RL38J1</taxon>
    </lineage>
</organism>
<dbReference type="Proteomes" id="UP000436513">
    <property type="component" value="Segment"/>
</dbReference>